<gene>
    <name evidence="1" type="ORF">JW886_03620</name>
</gene>
<sequence length="75" mass="8949">MSDLKIAEKIFILAYRSLKYKRCKVKHLPLNVSLIGESWKKYFITKNVQGGSEVKVINFIIVERRYISLKFWKKL</sequence>
<dbReference type="Proteomes" id="UP000663608">
    <property type="component" value="Chromosome"/>
</dbReference>
<evidence type="ECO:0000313" key="2">
    <source>
        <dbReference type="Proteomes" id="UP000663608"/>
    </source>
</evidence>
<evidence type="ECO:0000313" key="1">
    <source>
        <dbReference type="EMBL" id="QSE77346.1"/>
    </source>
</evidence>
<reference evidence="1 2" key="1">
    <citation type="submission" date="2021-02" db="EMBL/GenBank/DDBJ databases">
        <title>Complete genome sequence of Lactococcus lactis strain K_LL004.</title>
        <authorList>
            <person name="Kim H.B."/>
        </authorList>
    </citation>
    <scope>NUCLEOTIDE SEQUENCE [LARGE SCALE GENOMIC DNA]</scope>
    <source>
        <strain evidence="1 2">K_LL004</strain>
    </source>
</reference>
<accession>A0AA45KJP6</accession>
<keyword evidence="2" id="KW-1185">Reference proteome</keyword>
<dbReference type="KEGG" id="lti:JW886_03620"/>
<protein>
    <submittedName>
        <fullName evidence="1">Uncharacterized protein</fullName>
    </submittedName>
</protein>
<proteinExistence type="predicted"/>
<organism evidence="1 2">
    <name type="scientific">Lactococcus taiwanensis</name>
    <dbReference type="NCBI Taxonomy" id="1151742"/>
    <lineage>
        <taxon>Bacteria</taxon>
        <taxon>Bacillati</taxon>
        <taxon>Bacillota</taxon>
        <taxon>Bacilli</taxon>
        <taxon>Lactobacillales</taxon>
        <taxon>Streptococcaceae</taxon>
        <taxon>Lactococcus</taxon>
    </lineage>
</organism>
<dbReference type="RefSeq" id="WP_205872330.1">
    <property type="nucleotide sequence ID" value="NZ_CP070872.1"/>
</dbReference>
<dbReference type="EMBL" id="CP070872">
    <property type="protein sequence ID" value="QSE77346.1"/>
    <property type="molecule type" value="Genomic_DNA"/>
</dbReference>
<name>A0AA45KJP6_9LACT</name>
<dbReference type="AlphaFoldDB" id="A0AA45KJP6"/>